<evidence type="ECO:0000256" key="7">
    <source>
        <dbReference type="ARBA" id="ARBA00022989"/>
    </source>
</evidence>
<evidence type="ECO:0000259" key="17">
    <source>
        <dbReference type="PROSITE" id="PS51711"/>
    </source>
</evidence>
<dbReference type="GO" id="GO:0005886">
    <property type="term" value="C:plasma membrane"/>
    <property type="evidence" value="ECO:0007669"/>
    <property type="project" value="UniProtKB-SubCell"/>
</dbReference>
<dbReference type="GO" id="GO:0015093">
    <property type="term" value="F:ferrous iron transmembrane transporter activity"/>
    <property type="evidence" value="ECO:0007669"/>
    <property type="project" value="UniProtKB-UniRule"/>
</dbReference>
<evidence type="ECO:0000313" key="18">
    <source>
        <dbReference type="EMBL" id="SEA54488.1"/>
    </source>
</evidence>
<dbReference type="InterPro" id="IPR006073">
    <property type="entry name" value="GTP-bd"/>
</dbReference>
<dbReference type="EMBL" id="FNQN01000007">
    <property type="protein sequence ID" value="SEA54488.1"/>
    <property type="molecule type" value="Genomic_DNA"/>
</dbReference>
<dbReference type="InterPro" id="IPR005225">
    <property type="entry name" value="Small_GTP-bd"/>
</dbReference>
<feature type="binding site" evidence="15">
    <location>
        <position position="29"/>
    </location>
    <ligand>
        <name>Mg(2+)</name>
        <dbReference type="ChEBI" id="CHEBI:18420"/>
        <label>2</label>
    </ligand>
</feature>
<evidence type="ECO:0000256" key="13">
    <source>
        <dbReference type="NCBIfam" id="TIGR00437"/>
    </source>
</evidence>
<dbReference type="InterPro" id="IPR027417">
    <property type="entry name" value="P-loop_NTPase"/>
</dbReference>
<feature type="domain" description="FeoB-type G" evidence="17">
    <location>
        <begin position="8"/>
        <end position="170"/>
    </location>
</feature>
<feature type="transmembrane region" description="Helical" evidence="16">
    <location>
        <begin position="399"/>
        <end position="421"/>
    </location>
</feature>
<evidence type="ECO:0000256" key="1">
    <source>
        <dbReference type="ARBA" id="ARBA00004651"/>
    </source>
</evidence>
<comment type="similarity">
    <text evidence="16">Belongs to the TRAFAC class TrmE-Era-EngA-EngB-Septin-like GTPase superfamily. FeoB GTPase (TC 9.A.8) family.</text>
</comment>
<dbReference type="Pfam" id="PF17910">
    <property type="entry name" value="FeoB_Cyto"/>
    <property type="match status" value="1"/>
</dbReference>
<dbReference type="InterPro" id="IPR011640">
    <property type="entry name" value="Fe2_transport_prot_B_C"/>
</dbReference>
<dbReference type="InterPro" id="IPR003373">
    <property type="entry name" value="Fe2_transport_prot-B"/>
</dbReference>
<evidence type="ECO:0000256" key="15">
    <source>
        <dbReference type="PIRSR" id="PIRSR603373-2"/>
    </source>
</evidence>
<keyword evidence="8 16" id="KW-0408">Iron</keyword>
<evidence type="ECO:0000256" key="8">
    <source>
        <dbReference type="ARBA" id="ARBA00023004"/>
    </source>
</evidence>
<protein>
    <recommendedName>
        <fullName evidence="12 13">Ferrous iron transport protein B</fullName>
    </recommendedName>
</protein>
<evidence type="ECO:0000313" key="19">
    <source>
        <dbReference type="Proteomes" id="UP000199409"/>
    </source>
</evidence>
<dbReference type="GO" id="GO:0005525">
    <property type="term" value="F:GTP binding"/>
    <property type="evidence" value="ECO:0007669"/>
    <property type="project" value="UniProtKB-KW"/>
</dbReference>
<feature type="binding site" evidence="14">
    <location>
        <begin position="121"/>
        <end position="124"/>
    </location>
    <ligand>
        <name>GTP</name>
        <dbReference type="ChEBI" id="CHEBI:37565"/>
        <label>1</label>
    </ligand>
</feature>
<feature type="transmembrane region" description="Helical" evidence="16">
    <location>
        <begin position="591"/>
        <end position="615"/>
    </location>
</feature>
<keyword evidence="5 16" id="KW-0812">Transmembrane</keyword>
<dbReference type="SUPFAM" id="SSF52540">
    <property type="entry name" value="P-loop containing nucleoside triphosphate hydrolases"/>
    <property type="match status" value="1"/>
</dbReference>
<feature type="binding site" evidence="14">
    <location>
        <begin position="15"/>
        <end position="22"/>
    </location>
    <ligand>
        <name>GTP</name>
        <dbReference type="ChEBI" id="CHEBI:37565"/>
        <label>1</label>
    </ligand>
</feature>
<dbReference type="PROSITE" id="PS51711">
    <property type="entry name" value="G_FEOB"/>
    <property type="match status" value="1"/>
</dbReference>
<dbReference type="InterPro" id="IPR011642">
    <property type="entry name" value="Gate_dom"/>
</dbReference>
<keyword evidence="2 16" id="KW-0813">Transport</keyword>
<proteinExistence type="inferred from homology"/>
<feature type="transmembrane region" description="Helical" evidence="16">
    <location>
        <begin position="433"/>
        <end position="456"/>
    </location>
</feature>
<dbReference type="OrthoDB" id="9809127at2"/>
<dbReference type="Pfam" id="PF07670">
    <property type="entry name" value="Gate"/>
    <property type="match status" value="2"/>
</dbReference>
<dbReference type="InterPro" id="IPR030389">
    <property type="entry name" value="G_FEOB_dom"/>
</dbReference>
<dbReference type="NCBIfam" id="TIGR00231">
    <property type="entry name" value="small_GTP"/>
    <property type="match status" value="1"/>
</dbReference>
<dbReference type="PANTHER" id="PTHR43185:SF1">
    <property type="entry name" value="FE(2+) TRANSPORTER FEOB"/>
    <property type="match status" value="1"/>
</dbReference>
<feature type="binding site" evidence="14">
    <location>
        <begin position="61"/>
        <end position="64"/>
    </location>
    <ligand>
        <name>GTP</name>
        <dbReference type="ChEBI" id="CHEBI:37565"/>
        <label>1</label>
    </ligand>
</feature>
<feature type="transmembrane region" description="Helical" evidence="16">
    <location>
        <begin position="463"/>
        <end position="485"/>
    </location>
</feature>
<dbReference type="NCBIfam" id="TIGR00437">
    <property type="entry name" value="feoB"/>
    <property type="match status" value="1"/>
</dbReference>
<feature type="binding site" evidence="15">
    <location>
        <position position="30"/>
    </location>
    <ligand>
        <name>Mg(2+)</name>
        <dbReference type="ChEBI" id="CHEBI:18420"/>
        <label>2</label>
    </ligand>
</feature>
<dbReference type="PRINTS" id="PR00326">
    <property type="entry name" value="GTP1OBG"/>
</dbReference>
<evidence type="ECO:0000256" key="4">
    <source>
        <dbReference type="ARBA" id="ARBA00022496"/>
    </source>
</evidence>
<evidence type="ECO:0000256" key="11">
    <source>
        <dbReference type="ARBA" id="ARBA00023136"/>
    </source>
</evidence>
<dbReference type="GO" id="GO:0046872">
    <property type="term" value="F:metal ion binding"/>
    <property type="evidence" value="ECO:0007669"/>
    <property type="project" value="UniProtKB-KW"/>
</dbReference>
<comment type="subcellular location">
    <subcellularLocation>
        <location evidence="16">Cell inner membrane</location>
        <topology evidence="16">Multi-pass membrane protein</topology>
    </subcellularLocation>
    <subcellularLocation>
        <location evidence="1">Cell membrane</location>
        <topology evidence="1">Multi-pass membrane protein</topology>
    </subcellularLocation>
</comment>
<evidence type="ECO:0000256" key="10">
    <source>
        <dbReference type="ARBA" id="ARBA00023134"/>
    </source>
</evidence>
<dbReference type="Pfam" id="PF02421">
    <property type="entry name" value="FeoB_N"/>
    <property type="match status" value="1"/>
</dbReference>
<feature type="transmembrane region" description="Helical" evidence="16">
    <location>
        <begin position="287"/>
        <end position="305"/>
    </location>
</feature>
<feature type="transmembrane region" description="Helical" evidence="16">
    <location>
        <begin position="548"/>
        <end position="571"/>
    </location>
</feature>
<accession>A0A1H4C275</accession>
<reference evidence="18 19" key="1">
    <citation type="submission" date="2016-10" db="EMBL/GenBank/DDBJ databases">
        <authorList>
            <person name="de Groot N.N."/>
        </authorList>
    </citation>
    <scope>NUCLEOTIDE SEQUENCE [LARGE SCALE GENOMIC DNA]</scope>
    <source>
        <strain evidence="18 19">DSM 7343</strain>
    </source>
</reference>
<feature type="binding site" evidence="15">
    <location>
        <position position="26"/>
    </location>
    <ligand>
        <name>Mg(2+)</name>
        <dbReference type="ChEBI" id="CHEBI:18420"/>
        <label>2</label>
    </ligand>
</feature>
<feature type="transmembrane region" description="Helical" evidence="16">
    <location>
        <begin position="622"/>
        <end position="641"/>
    </location>
</feature>
<keyword evidence="3" id="KW-1003">Cell membrane</keyword>
<evidence type="ECO:0000256" key="16">
    <source>
        <dbReference type="RuleBase" id="RU362098"/>
    </source>
</evidence>
<keyword evidence="4 16" id="KW-0410">Iron transport</keyword>
<keyword evidence="10 14" id="KW-0342">GTP-binding</keyword>
<dbReference type="Proteomes" id="UP000199409">
    <property type="component" value="Unassembled WGS sequence"/>
</dbReference>
<feature type="binding site" evidence="15">
    <location>
        <position position="27"/>
    </location>
    <ligand>
        <name>Mg(2+)</name>
        <dbReference type="ChEBI" id="CHEBI:18420"/>
        <label>2</label>
    </ligand>
</feature>
<keyword evidence="15" id="KW-0460">Magnesium</keyword>
<keyword evidence="7 16" id="KW-1133">Transmembrane helix</keyword>
<dbReference type="AlphaFoldDB" id="A0A1H4C275"/>
<evidence type="ECO:0000256" key="5">
    <source>
        <dbReference type="ARBA" id="ARBA00022692"/>
    </source>
</evidence>
<evidence type="ECO:0000256" key="2">
    <source>
        <dbReference type="ARBA" id="ARBA00022448"/>
    </source>
</evidence>
<dbReference type="RefSeq" id="WP_092348758.1">
    <property type="nucleotide sequence ID" value="NZ_FNQN01000007.1"/>
</dbReference>
<dbReference type="InterPro" id="IPR041069">
    <property type="entry name" value="FeoB_Cyto"/>
</dbReference>
<name>A0A1H4C275_9BACT</name>
<dbReference type="STRING" id="37625.SAMN05660420_02394"/>
<evidence type="ECO:0000256" key="9">
    <source>
        <dbReference type="ARBA" id="ARBA00023065"/>
    </source>
</evidence>
<feature type="transmembrane region" description="Helical" evidence="16">
    <location>
        <begin position="518"/>
        <end position="536"/>
    </location>
</feature>
<evidence type="ECO:0000256" key="6">
    <source>
        <dbReference type="ARBA" id="ARBA00022741"/>
    </source>
</evidence>
<evidence type="ECO:0000256" key="12">
    <source>
        <dbReference type="ARBA" id="ARBA00031200"/>
    </source>
</evidence>
<comment type="function">
    <text evidence="16">Probable transporter of a GTP-driven Fe(2+) uptake system.</text>
</comment>
<feature type="binding site" evidence="14">
    <location>
        <begin position="40"/>
        <end position="44"/>
    </location>
    <ligand>
        <name>GTP</name>
        <dbReference type="ChEBI" id="CHEBI:37565"/>
        <label>1</label>
    </ligand>
</feature>
<dbReference type="Gene3D" id="3.40.50.300">
    <property type="entry name" value="P-loop containing nucleotide triphosphate hydrolases"/>
    <property type="match status" value="1"/>
</dbReference>
<evidence type="ECO:0000256" key="14">
    <source>
        <dbReference type="PIRSR" id="PIRSR603373-1"/>
    </source>
</evidence>
<dbReference type="CDD" id="cd01879">
    <property type="entry name" value="FeoB"/>
    <property type="match status" value="1"/>
</dbReference>
<dbReference type="Pfam" id="PF07664">
    <property type="entry name" value="FeoB_C"/>
    <property type="match status" value="1"/>
</dbReference>
<organism evidence="18 19">
    <name type="scientific">Desulfuromusa kysingii</name>
    <dbReference type="NCBI Taxonomy" id="37625"/>
    <lineage>
        <taxon>Bacteria</taxon>
        <taxon>Pseudomonadati</taxon>
        <taxon>Thermodesulfobacteriota</taxon>
        <taxon>Desulfuromonadia</taxon>
        <taxon>Desulfuromonadales</taxon>
        <taxon>Geopsychrobacteraceae</taxon>
        <taxon>Desulfuromusa</taxon>
    </lineage>
</organism>
<dbReference type="InterPro" id="IPR050860">
    <property type="entry name" value="FeoB_GTPase"/>
</dbReference>
<keyword evidence="9" id="KW-0406">Ion transport</keyword>
<dbReference type="PANTHER" id="PTHR43185">
    <property type="entry name" value="FERROUS IRON TRANSPORT PROTEIN B"/>
    <property type="match status" value="1"/>
</dbReference>
<keyword evidence="6 14" id="KW-0547">Nucleotide-binding</keyword>
<keyword evidence="19" id="KW-1185">Reference proteome</keyword>
<feature type="transmembrane region" description="Helical" evidence="16">
    <location>
        <begin position="358"/>
        <end position="379"/>
    </location>
</feature>
<evidence type="ECO:0000256" key="3">
    <source>
        <dbReference type="ARBA" id="ARBA00022475"/>
    </source>
</evidence>
<keyword evidence="11 16" id="KW-0472">Membrane</keyword>
<sequence length="652" mass="72417">MPDTQTSALKVVLVGNPNVGKSVVFNALTGAYTTVSNYPGTSVEVSRGHCSLVGQSYEILDTPGMYSMMPITEEERVARKILLTEDPHVVIHVIDARNLERMLPMTLQLIEADLPVILVVNILDEAERLGMQIDLNLLQQNLGIPVVGAVMKRKMGLDALRQTISEYAVVANKPFIYAQDLEQDICQIANLIGGRYRLSRRATSLLLMQKDDDIQDLISVEETESSFQLLTEATREISFRRRADLNLQISLERRKVCKQVLQGVVTQSQEETESFSEKLSSWMMNPLTGAPILLLVVYLGLYKFVGGFGAGTLVDFLEGNVFENYVNPPIVHLAEKYLTAHWLFELVVGEYGVWTLGIRYAVALVLPIVGTFFLVFSLLEDTGYFPRLALLVDRLFKKIGLSGRAVIPIVLGFGCDTMATLVTRTLETKRERIIATMLLALAIPCSAQLGVILGLLSAEPHALLVWTVFLTFLFLFIGFLAAKILPGESPVFYMEIPPLRLPQLRNVMVKTLTRMQSYFVEILPLFLFASVVLWAGKMTGTLDNVIHLFSPIVRAIGLPVEVTTAFVFGFFRRDFGAAGLYDLQSSGLLSVTQLTVAAVTLTLFVPCVAQFLVMLKERGVKVAMMIFIFVTIMAFSSGWFLNKFLLMTGLLA</sequence>
<keyword evidence="15" id="KW-0479">Metal-binding</keyword>
<gene>
    <name evidence="18" type="ORF">SAMN05660420_02394</name>
</gene>